<protein>
    <submittedName>
        <fullName evidence="1">Uncharacterized protein</fullName>
    </submittedName>
</protein>
<dbReference type="Proteomes" id="UP000019146">
    <property type="component" value="Plasmid unnamed"/>
</dbReference>
<evidence type="ECO:0000313" key="2">
    <source>
        <dbReference type="Proteomes" id="UP000019146"/>
    </source>
</evidence>
<geneLocation type="plasmid" evidence="2"/>
<dbReference type="AlphaFoldDB" id="A0A0P0RNL6"/>
<gene>
    <name evidence="1" type="ORF">K788_0001156</name>
</gene>
<dbReference type="KEGG" id="bcai:K788_0001156"/>
<reference evidence="1 2" key="1">
    <citation type="journal article" date="2014" name="Genome Announc.">
        <title>Draft Genome Sequence of the Haloacid-Degrading Burkholderia caribensis Strain MBA4.</title>
        <authorList>
            <person name="Pan Y."/>
            <person name="Kong K.F."/>
            <person name="Tsang J.S."/>
        </authorList>
    </citation>
    <scope>NUCLEOTIDE SEQUENCE [LARGE SCALE GENOMIC DNA]</scope>
    <source>
        <strain evidence="1 2">MBA4</strain>
        <plasmid evidence="2">Plasmid</plasmid>
    </source>
</reference>
<evidence type="ECO:0000313" key="1">
    <source>
        <dbReference type="EMBL" id="ALL70507.1"/>
    </source>
</evidence>
<proteinExistence type="predicted"/>
<dbReference type="EMBL" id="CP012748">
    <property type="protein sequence ID" value="ALL70507.1"/>
    <property type="molecule type" value="Genomic_DNA"/>
</dbReference>
<keyword evidence="1" id="KW-0614">Plasmid</keyword>
<accession>A0A0P0RNL6</accession>
<name>A0A0P0RNL6_9BURK</name>
<sequence length="54" mass="5910">MGRLLVDGRRTLGRVGRRASFSRRIAALTNRGMTARDIAAQTPSNQMANLLCAH</sequence>
<organism evidence="1 2">
    <name type="scientific">Paraburkholderia caribensis MBA4</name>
    <dbReference type="NCBI Taxonomy" id="1323664"/>
    <lineage>
        <taxon>Bacteria</taxon>
        <taxon>Pseudomonadati</taxon>
        <taxon>Pseudomonadota</taxon>
        <taxon>Betaproteobacteria</taxon>
        <taxon>Burkholderiales</taxon>
        <taxon>Burkholderiaceae</taxon>
        <taxon>Paraburkholderia</taxon>
    </lineage>
</organism>